<dbReference type="GO" id="GO:0005524">
    <property type="term" value="F:ATP binding"/>
    <property type="evidence" value="ECO:0007669"/>
    <property type="project" value="UniProtKB-KW"/>
</dbReference>
<dbReference type="InterPro" id="IPR012795">
    <property type="entry name" value="tRNA_Ile_lys_synt_N"/>
</dbReference>
<dbReference type="GO" id="GO:0005737">
    <property type="term" value="C:cytoplasm"/>
    <property type="evidence" value="ECO:0007669"/>
    <property type="project" value="UniProtKB-SubCell"/>
</dbReference>
<keyword evidence="2 8" id="KW-0963">Cytoplasm</keyword>
<dbReference type="SMART" id="SM00977">
    <property type="entry name" value="TilS_C"/>
    <property type="match status" value="1"/>
</dbReference>
<evidence type="ECO:0000313" key="10">
    <source>
        <dbReference type="EMBL" id="MYV06204.1"/>
    </source>
</evidence>
<dbReference type="GO" id="GO:0032267">
    <property type="term" value="F:tRNA(Ile)-lysidine synthase activity"/>
    <property type="evidence" value="ECO:0007669"/>
    <property type="project" value="UniProtKB-EC"/>
</dbReference>
<dbReference type="NCBIfam" id="TIGR02432">
    <property type="entry name" value="lysidine_TilS_N"/>
    <property type="match status" value="1"/>
</dbReference>
<feature type="domain" description="Lysidine-tRNA(Ile) synthetase C-terminal" evidence="9">
    <location>
        <begin position="412"/>
        <end position="480"/>
    </location>
</feature>
<dbReference type="InterPro" id="IPR012094">
    <property type="entry name" value="tRNA_Ile_lys_synt"/>
</dbReference>
<dbReference type="InterPro" id="IPR014729">
    <property type="entry name" value="Rossmann-like_a/b/a_fold"/>
</dbReference>
<keyword evidence="5" id="KW-0547">Nucleotide-binding</keyword>
<dbReference type="InterPro" id="IPR011063">
    <property type="entry name" value="TilS/TtcA_N"/>
</dbReference>
<dbReference type="CDD" id="cd01992">
    <property type="entry name" value="TilS_N"/>
    <property type="match status" value="1"/>
</dbReference>
<evidence type="ECO:0000256" key="4">
    <source>
        <dbReference type="ARBA" id="ARBA00022694"/>
    </source>
</evidence>
<evidence type="ECO:0000256" key="6">
    <source>
        <dbReference type="ARBA" id="ARBA00022840"/>
    </source>
</evidence>
<dbReference type="AlphaFoldDB" id="A0A7C9MS22"/>
<evidence type="ECO:0000256" key="7">
    <source>
        <dbReference type="ARBA" id="ARBA00048539"/>
    </source>
</evidence>
<dbReference type="Pfam" id="PF01171">
    <property type="entry name" value="ATP_bind_3"/>
    <property type="match status" value="1"/>
</dbReference>
<dbReference type="GO" id="GO:0006400">
    <property type="term" value="P:tRNA modification"/>
    <property type="evidence" value="ECO:0007669"/>
    <property type="project" value="UniProtKB-UniRule"/>
</dbReference>
<keyword evidence="3 8" id="KW-0436">Ligase</keyword>
<dbReference type="HAMAP" id="MF_01161">
    <property type="entry name" value="tRNA_Ile_lys_synt"/>
    <property type="match status" value="1"/>
</dbReference>
<reference evidence="10 11" key="1">
    <citation type="journal article" date="2019" name="Appl. Environ. Microbiol.">
        <title>Genetic determinants of hydroxycinnamic acid metabolism in heterofermentative lactobacilli.</title>
        <authorList>
            <person name="Gaur G."/>
            <person name="Oh J.H."/>
            <person name="Filannino P."/>
            <person name="Gobbetti M."/>
            <person name="van Pijkeren J.P."/>
            <person name="Ganzle M.G."/>
        </authorList>
    </citation>
    <scope>NUCLEOTIDE SEQUENCE [LARGE SCALE GENOMIC DNA]</scope>
    <source>
        <strain evidence="10 11">FUA3583</strain>
    </source>
</reference>
<gene>
    <name evidence="8 10" type="primary">tilS</name>
    <name evidence="10" type="ORF">GB992_10250</name>
</gene>
<evidence type="ECO:0000256" key="2">
    <source>
        <dbReference type="ARBA" id="ARBA00022490"/>
    </source>
</evidence>
<evidence type="ECO:0000256" key="8">
    <source>
        <dbReference type="HAMAP-Rule" id="MF_01161"/>
    </source>
</evidence>
<name>A0A7C9MS22_9LACO</name>
<keyword evidence="6" id="KW-0067">ATP-binding</keyword>
<comment type="similarity">
    <text evidence="8">Belongs to the tRNA(Ile)-lysidine synthase family.</text>
</comment>
<dbReference type="InterPro" id="IPR012796">
    <property type="entry name" value="Lysidine-tRNA-synth_C"/>
</dbReference>
<evidence type="ECO:0000313" key="11">
    <source>
        <dbReference type="Proteomes" id="UP000480570"/>
    </source>
</evidence>
<dbReference type="PANTHER" id="PTHR43033:SF1">
    <property type="entry name" value="TRNA(ILE)-LYSIDINE SYNTHASE-RELATED"/>
    <property type="match status" value="1"/>
</dbReference>
<protein>
    <recommendedName>
        <fullName evidence="8">tRNA(Ile)-lysidine synthase</fullName>
        <ecNumber evidence="8">6.3.4.19</ecNumber>
    </recommendedName>
    <alternativeName>
        <fullName evidence="8">tRNA(Ile)-2-lysyl-cytidine synthase</fullName>
    </alternativeName>
    <alternativeName>
        <fullName evidence="8">tRNA(Ile)-lysidine synthetase</fullName>
    </alternativeName>
</protein>
<evidence type="ECO:0000259" key="9">
    <source>
        <dbReference type="SMART" id="SM00977"/>
    </source>
</evidence>
<dbReference type="EC" id="6.3.4.19" evidence="8"/>
<sequence>MTGMLIKWECWLSNCLPNENFADRLKRSQSMDRVLQQFLTANQTHHLWQSDDTVVVAVSTGVDSMTLLHLFLNLPNQQRPSLVVAHVNHQLRKQSDVEEAFLRDYCKQLNVPLVVAHWLSKDHPDTGIEAAARRFRYDFFEQVMTEYHATLLATAHQEDETAETGLMRLIEGRSMTEPLGIAWKRSFGKGDLIRPLLGISKTSIRDYARRQNLQTFEDETNTQLTTKRNRLRHQILPLLTKENPSFKHDFANNLNDQVAVNTYLQQQASLALVDIGHSVDALLRHPMPTLLLLRQAFSERVTDGMTASIELTAWHNAVDALMSAKSEFNVDLGAGWQLCRRYDEFTFKRYANNPQKNASQQQPVRETMVTLNKWTAVTETCQVGLFDASQVVTMRPDFLSVHLHVDASELPLLIRQAKATDQLALKNGQHQSVRRVLINQKVPLEDRPHQLIVTTVNNEPLWLVGRRVAVTKSDHQLVEICVRLRQGVEHE</sequence>
<comment type="subcellular location">
    <subcellularLocation>
        <location evidence="1 8">Cytoplasm</location>
    </subcellularLocation>
</comment>
<evidence type="ECO:0000256" key="5">
    <source>
        <dbReference type="ARBA" id="ARBA00022741"/>
    </source>
</evidence>
<dbReference type="Proteomes" id="UP000480570">
    <property type="component" value="Unassembled WGS sequence"/>
</dbReference>
<proteinExistence type="inferred from homology"/>
<keyword evidence="4 8" id="KW-0819">tRNA processing</keyword>
<accession>A0A7C9MS22</accession>
<dbReference type="SUPFAM" id="SSF52402">
    <property type="entry name" value="Adenine nucleotide alpha hydrolases-like"/>
    <property type="match status" value="1"/>
</dbReference>
<comment type="catalytic activity">
    <reaction evidence="7 8">
        <text>cytidine(34) in tRNA(Ile2) + L-lysine + ATP = lysidine(34) in tRNA(Ile2) + AMP + diphosphate + H(+)</text>
        <dbReference type="Rhea" id="RHEA:43744"/>
        <dbReference type="Rhea" id="RHEA-COMP:10625"/>
        <dbReference type="Rhea" id="RHEA-COMP:10670"/>
        <dbReference type="ChEBI" id="CHEBI:15378"/>
        <dbReference type="ChEBI" id="CHEBI:30616"/>
        <dbReference type="ChEBI" id="CHEBI:32551"/>
        <dbReference type="ChEBI" id="CHEBI:33019"/>
        <dbReference type="ChEBI" id="CHEBI:82748"/>
        <dbReference type="ChEBI" id="CHEBI:83665"/>
        <dbReference type="ChEBI" id="CHEBI:456215"/>
        <dbReference type="EC" id="6.3.4.19"/>
    </reaction>
</comment>
<evidence type="ECO:0000256" key="1">
    <source>
        <dbReference type="ARBA" id="ARBA00004496"/>
    </source>
</evidence>
<comment type="function">
    <text evidence="8">Ligates lysine onto the cytidine present at position 34 of the AUA codon-specific tRNA(Ile) that contains the anticodon CAU, in an ATP-dependent manner. Cytidine is converted to lysidine, thus changing the amino acid specificity of the tRNA from methionine to isoleucine.</text>
</comment>
<evidence type="ECO:0000256" key="3">
    <source>
        <dbReference type="ARBA" id="ARBA00022598"/>
    </source>
</evidence>
<dbReference type="Gene3D" id="3.40.50.620">
    <property type="entry name" value="HUPs"/>
    <property type="match status" value="1"/>
</dbReference>
<comment type="caution">
    <text evidence="8">Lacks conserved residue(s) required for the propagation of feature annotation.</text>
</comment>
<dbReference type="PANTHER" id="PTHR43033">
    <property type="entry name" value="TRNA(ILE)-LYSIDINE SYNTHASE-RELATED"/>
    <property type="match status" value="1"/>
</dbReference>
<dbReference type="EMBL" id="WEZT01000021">
    <property type="protein sequence ID" value="MYV06204.1"/>
    <property type="molecule type" value="Genomic_DNA"/>
</dbReference>
<comment type="caution">
    <text evidence="10">The sequence shown here is derived from an EMBL/GenBank/DDBJ whole genome shotgun (WGS) entry which is preliminary data.</text>
</comment>
<organism evidence="10 11">
    <name type="scientific">Furfurilactobacillus rossiae</name>
    <dbReference type="NCBI Taxonomy" id="231049"/>
    <lineage>
        <taxon>Bacteria</taxon>
        <taxon>Bacillati</taxon>
        <taxon>Bacillota</taxon>
        <taxon>Bacilli</taxon>
        <taxon>Lactobacillales</taxon>
        <taxon>Lactobacillaceae</taxon>
        <taxon>Furfurilactobacillus</taxon>
    </lineage>
</organism>